<protein>
    <recommendedName>
        <fullName evidence="3">F-box domain-containing protein</fullName>
    </recommendedName>
</protein>
<name>A0AAD6XQV5_9AGAR</name>
<dbReference type="EMBL" id="JARJCN010000026">
    <property type="protein sequence ID" value="KAJ7088358.1"/>
    <property type="molecule type" value="Genomic_DNA"/>
</dbReference>
<gene>
    <name evidence="1" type="ORF">B0H15DRAFT_289050</name>
</gene>
<keyword evidence="2" id="KW-1185">Reference proteome</keyword>
<reference evidence="1" key="1">
    <citation type="submission" date="2023-03" db="EMBL/GenBank/DDBJ databases">
        <title>Massive genome expansion in bonnet fungi (Mycena s.s.) driven by repeated elements and novel gene families across ecological guilds.</title>
        <authorList>
            <consortium name="Lawrence Berkeley National Laboratory"/>
            <person name="Harder C.B."/>
            <person name="Miyauchi S."/>
            <person name="Viragh M."/>
            <person name="Kuo A."/>
            <person name="Thoen E."/>
            <person name="Andreopoulos B."/>
            <person name="Lu D."/>
            <person name="Skrede I."/>
            <person name="Drula E."/>
            <person name="Henrissat B."/>
            <person name="Morin E."/>
            <person name="Kohler A."/>
            <person name="Barry K."/>
            <person name="LaButti K."/>
            <person name="Morin E."/>
            <person name="Salamov A."/>
            <person name="Lipzen A."/>
            <person name="Mereny Z."/>
            <person name="Hegedus B."/>
            <person name="Baldrian P."/>
            <person name="Stursova M."/>
            <person name="Weitz H."/>
            <person name="Taylor A."/>
            <person name="Grigoriev I.V."/>
            <person name="Nagy L.G."/>
            <person name="Martin F."/>
            <person name="Kauserud H."/>
        </authorList>
    </citation>
    <scope>NUCLEOTIDE SEQUENCE</scope>
    <source>
        <strain evidence="1">CBHHK173m</strain>
    </source>
</reference>
<dbReference type="AlphaFoldDB" id="A0AAD6XQV5"/>
<sequence length="420" mass="47344">MEHDSILNLPPEITILIFHCCVDKPHIGHVYPPHNRGPLVLASVCRDWRNLCLSIGALWASLRIYPAQYTTVRIKDLLQLLHLWLTRADPYPVDLHVFHSSWTGQIFRYLAKHSRKFGTLGVTINHPFYFPNRRIRGRVPTLTKLVVDFVRDREEPVLLSAFNDAPCLREAHLSAASLQWISLPWGQLTHLEFSNQIIADCMEILRETPNVEVLRVISKGLQSISPSPPIVLPSLHTFELCHDLHGQLLSYLTLPALRTLQLMSLASVNAPILAKVGSRSGWSPQSIRLTGMSPEAVALCLQSISSLEVVEICTLDWPAYDSSQWQPLITLLANDNRLLPDLRALTLRGFTPNVLSLVDMIRSRRDGTRQDVSQLAFFSLHLDDQRDRTDAMCEIHVQLRALANEGLDVVLSGKVVMSTP</sequence>
<dbReference type="Gene3D" id="3.80.10.10">
    <property type="entry name" value="Ribonuclease Inhibitor"/>
    <property type="match status" value="1"/>
</dbReference>
<comment type="caution">
    <text evidence="1">The sequence shown here is derived from an EMBL/GenBank/DDBJ whole genome shotgun (WGS) entry which is preliminary data.</text>
</comment>
<dbReference type="Proteomes" id="UP001222325">
    <property type="component" value="Unassembled WGS sequence"/>
</dbReference>
<accession>A0AAD6XQV5</accession>
<evidence type="ECO:0000313" key="1">
    <source>
        <dbReference type="EMBL" id="KAJ7088358.1"/>
    </source>
</evidence>
<organism evidence="1 2">
    <name type="scientific">Mycena belliarum</name>
    <dbReference type="NCBI Taxonomy" id="1033014"/>
    <lineage>
        <taxon>Eukaryota</taxon>
        <taxon>Fungi</taxon>
        <taxon>Dikarya</taxon>
        <taxon>Basidiomycota</taxon>
        <taxon>Agaricomycotina</taxon>
        <taxon>Agaricomycetes</taxon>
        <taxon>Agaricomycetidae</taxon>
        <taxon>Agaricales</taxon>
        <taxon>Marasmiineae</taxon>
        <taxon>Mycenaceae</taxon>
        <taxon>Mycena</taxon>
    </lineage>
</organism>
<evidence type="ECO:0000313" key="2">
    <source>
        <dbReference type="Proteomes" id="UP001222325"/>
    </source>
</evidence>
<evidence type="ECO:0008006" key="3">
    <source>
        <dbReference type="Google" id="ProtNLM"/>
    </source>
</evidence>
<dbReference type="SUPFAM" id="SSF52047">
    <property type="entry name" value="RNI-like"/>
    <property type="match status" value="1"/>
</dbReference>
<proteinExistence type="predicted"/>
<dbReference type="InterPro" id="IPR032675">
    <property type="entry name" value="LRR_dom_sf"/>
</dbReference>